<organism evidence="1 2">
    <name type="scientific">Trichonephila clavipes</name>
    <name type="common">Golden silk orbweaver</name>
    <name type="synonym">Nephila clavipes</name>
    <dbReference type="NCBI Taxonomy" id="2585209"/>
    <lineage>
        <taxon>Eukaryota</taxon>
        <taxon>Metazoa</taxon>
        <taxon>Ecdysozoa</taxon>
        <taxon>Arthropoda</taxon>
        <taxon>Chelicerata</taxon>
        <taxon>Arachnida</taxon>
        <taxon>Araneae</taxon>
        <taxon>Araneomorphae</taxon>
        <taxon>Entelegynae</taxon>
        <taxon>Araneoidea</taxon>
        <taxon>Nephilidae</taxon>
        <taxon>Trichonephila</taxon>
    </lineage>
</organism>
<gene>
    <name evidence="1" type="ORF">TNCV_3412401</name>
</gene>
<evidence type="ECO:0000313" key="2">
    <source>
        <dbReference type="Proteomes" id="UP000887159"/>
    </source>
</evidence>
<sequence length="126" mass="14623">MNAPSEERIVKAVQSNRRAIVSIKLRRILMIVNLQTSLNELFATHYYLVLATVADDLFDIAYRQPLKKRRSFQFTNKDNYWKWILCRDALRCWLNGPEPTASATMEVLSRPPLNLNKITNLKNSNG</sequence>
<protein>
    <submittedName>
        <fullName evidence="1">Uncharacterized protein</fullName>
    </submittedName>
</protein>
<evidence type="ECO:0000313" key="1">
    <source>
        <dbReference type="EMBL" id="GFX93877.1"/>
    </source>
</evidence>
<reference evidence="1" key="1">
    <citation type="submission" date="2020-08" db="EMBL/GenBank/DDBJ databases">
        <title>Multicomponent nature underlies the extraordinary mechanical properties of spider dragline silk.</title>
        <authorList>
            <person name="Kono N."/>
            <person name="Nakamura H."/>
            <person name="Mori M."/>
            <person name="Yoshida Y."/>
            <person name="Ohtoshi R."/>
            <person name="Malay A.D."/>
            <person name="Moran D.A.P."/>
            <person name="Tomita M."/>
            <person name="Numata K."/>
            <person name="Arakawa K."/>
        </authorList>
    </citation>
    <scope>NUCLEOTIDE SEQUENCE</scope>
</reference>
<dbReference type="EMBL" id="BMAU01021176">
    <property type="protein sequence ID" value="GFX93877.1"/>
    <property type="molecule type" value="Genomic_DNA"/>
</dbReference>
<name>A0A8X6RJS0_TRICX</name>
<dbReference type="Proteomes" id="UP000887159">
    <property type="component" value="Unassembled WGS sequence"/>
</dbReference>
<dbReference type="AlphaFoldDB" id="A0A8X6RJS0"/>
<accession>A0A8X6RJS0</accession>
<keyword evidence="2" id="KW-1185">Reference proteome</keyword>
<proteinExistence type="predicted"/>
<comment type="caution">
    <text evidence="1">The sequence shown here is derived from an EMBL/GenBank/DDBJ whole genome shotgun (WGS) entry which is preliminary data.</text>
</comment>